<organism evidence="1">
    <name type="scientific">Oryza glumipatula</name>
    <dbReference type="NCBI Taxonomy" id="40148"/>
    <lineage>
        <taxon>Eukaryota</taxon>
        <taxon>Viridiplantae</taxon>
        <taxon>Streptophyta</taxon>
        <taxon>Embryophyta</taxon>
        <taxon>Tracheophyta</taxon>
        <taxon>Spermatophyta</taxon>
        <taxon>Magnoliopsida</taxon>
        <taxon>Liliopsida</taxon>
        <taxon>Poales</taxon>
        <taxon>Poaceae</taxon>
        <taxon>BOP clade</taxon>
        <taxon>Oryzoideae</taxon>
        <taxon>Oryzeae</taxon>
        <taxon>Oryzinae</taxon>
        <taxon>Oryza</taxon>
    </lineage>
</organism>
<sequence>MVVDRGREDIVNWRRGSVAVWRRSTRQVASYPPWLC</sequence>
<protein>
    <submittedName>
        <fullName evidence="1">Uncharacterized protein</fullName>
    </submittedName>
</protein>
<evidence type="ECO:0000313" key="1">
    <source>
        <dbReference type="EnsemblPlants" id="OGLUM11G04270.2"/>
    </source>
</evidence>
<dbReference type="Gramene" id="OGLUM11G04270.2">
    <property type="protein sequence ID" value="OGLUM11G04270.2"/>
    <property type="gene ID" value="OGLUM11G04270"/>
</dbReference>
<dbReference type="EnsemblPlants" id="OGLUM11G04270.2">
    <property type="protein sequence ID" value="OGLUM11G04270.2"/>
    <property type="gene ID" value="OGLUM11G04270"/>
</dbReference>
<keyword evidence="2" id="KW-1185">Reference proteome</keyword>
<dbReference type="HOGENOM" id="CLU_3360505_0_0_1"/>
<dbReference type="AlphaFoldDB" id="A0A0E0BFV5"/>
<proteinExistence type="predicted"/>
<dbReference type="Proteomes" id="UP000026961">
    <property type="component" value="Chromosome 11"/>
</dbReference>
<name>A0A0E0BFV5_9ORYZ</name>
<accession>A0A0E0BFV5</accession>
<reference evidence="1" key="2">
    <citation type="submission" date="2018-05" db="EMBL/GenBank/DDBJ databases">
        <title>OgluRS3 (Oryza glumaepatula Reference Sequence Version 3).</title>
        <authorList>
            <person name="Zhang J."/>
            <person name="Kudrna D."/>
            <person name="Lee S."/>
            <person name="Talag J."/>
            <person name="Welchert J."/>
            <person name="Wing R.A."/>
        </authorList>
    </citation>
    <scope>NUCLEOTIDE SEQUENCE [LARGE SCALE GENOMIC DNA]</scope>
</reference>
<evidence type="ECO:0000313" key="2">
    <source>
        <dbReference type="Proteomes" id="UP000026961"/>
    </source>
</evidence>
<reference evidence="1" key="1">
    <citation type="submission" date="2015-04" db="UniProtKB">
        <authorList>
            <consortium name="EnsemblPlants"/>
        </authorList>
    </citation>
    <scope>IDENTIFICATION</scope>
</reference>